<accession>A0A507C1N4</accession>
<dbReference type="EMBL" id="QEAO01000021">
    <property type="protein sequence ID" value="TPX33331.1"/>
    <property type="molecule type" value="Genomic_DNA"/>
</dbReference>
<dbReference type="SUPFAM" id="SSF53474">
    <property type="entry name" value="alpha/beta-Hydrolases"/>
    <property type="match status" value="1"/>
</dbReference>
<dbReference type="InterPro" id="IPR001375">
    <property type="entry name" value="Peptidase_S9_cat"/>
</dbReference>
<dbReference type="Gene3D" id="3.40.50.1820">
    <property type="entry name" value="alpha/beta hydrolase"/>
    <property type="match status" value="1"/>
</dbReference>
<dbReference type="GO" id="GO:0008236">
    <property type="term" value="F:serine-type peptidase activity"/>
    <property type="evidence" value="ECO:0007669"/>
    <property type="project" value="InterPro"/>
</dbReference>
<comment type="caution">
    <text evidence="2">The sequence shown here is derived from an EMBL/GenBank/DDBJ whole genome shotgun (WGS) entry which is preliminary data.</text>
</comment>
<dbReference type="InterPro" id="IPR029058">
    <property type="entry name" value="AB_hydrolase_fold"/>
</dbReference>
<organism evidence="2 3">
    <name type="scientific">Synchytrium microbalum</name>
    <dbReference type="NCBI Taxonomy" id="1806994"/>
    <lineage>
        <taxon>Eukaryota</taxon>
        <taxon>Fungi</taxon>
        <taxon>Fungi incertae sedis</taxon>
        <taxon>Chytridiomycota</taxon>
        <taxon>Chytridiomycota incertae sedis</taxon>
        <taxon>Chytridiomycetes</taxon>
        <taxon>Synchytriales</taxon>
        <taxon>Synchytriaceae</taxon>
        <taxon>Synchytrium</taxon>
    </lineage>
</organism>
<feature type="domain" description="Peptidase S9 prolyl oligopeptidase catalytic" evidence="1">
    <location>
        <begin position="103"/>
        <end position="256"/>
    </location>
</feature>
<dbReference type="Pfam" id="PF00326">
    <property type="entry name" value="Peptidase_S9"/>
    <property type="match status" value="1"/>
</dbReference>
<reference evidence="2 3" key="1">
    <citation type="journal article" date="2019" name="Sci. Rep.">
        <title>Comparative genomics of chytrid fungi reveal insights into the obligate biotrophic and pathogenic lifestyle of Synchytrium endobioticum.</title>
        <authorList>
            <person name="van de Vossenberg B.T.L.H."/>
            <person name="Warris S."/>
            <person name="Nguyen H.D.T."/>
            <person name="van Gent-Pelzer M.P.E."/>
            <person name="Joly D.L."/>
            <person name="van de Geest H.C."/>
            <person name="Bonants P.J.M."/>
            <person name="Smith D.S."/>
            <person name="Levesque C.A."/>
            <person name="van der Lee T.A.J."/>
        </authorList>
    </citation>
    <scope>NUCLEOTIDE SEQUENCE [LARGE SCALE GENOMIC DNA]</scope>
    <source>
        <strain evidence="2 3">JEL517</strain>
    </source>
</reference>
<keyword evidence="3" id="KW-1185">Reference proteome</keyword>
<sequence length="278" mass="30841">MPTEKHVGGIQLYLYDDVANAASKPIVVVFLLHGRGQSHKDVHSLANRITASNQNPDRKAHIIVCAFDQRNHGSRTVDANANETWNKNKTHAQDMFSVHYGTAKDVSYLVDVLPMNLGVEISKFVVAGISLGGHATLHAMIQEPRLALGVCIIGCGDFLNLMSHRAGKMQKYLTSPESWPPSPVFLKALEQLDPVHNVPKFAGRPLLFLTGAEDPLVPPACSQKFVDKMRASYAAMRRADDFVFDMEPNAKHEVTKLMAERTCKWIWKYAGILPDSKL</sequence>
<dbReference type="GeneID" id="42004921"/>
<dbReference type="Proteomes" id="UP000319731">
    <property type="component" value="Unassembled WGS sequence"/>
</dbReference>
<dbReference type="OrthoDB" id="2152248at2759"/>
<dbReference type="GO" id="GO:0006508">
    <property type="term" value="P:proteolysis"/>
    <property type="evidence" value="ECO:0007669"/>
    <property type="project" value="InterPro"/>
</dbReference>
<proteinExistence type="predicted"/>
<dbReference type="AlphaFoldDB" id="A0A507C1N4"/>
<protein>
    <recommendedName>
        <fullName evidence="1">Peptidase S9 prolyl oligopeptidase catalytic domain-containing protein</fullName>
    </recommendedName>
</protein>
<evidence type="ECO:0000313" key="2">
    <source>
        <dbReference type="EMBL" id="TPX33331.1"/>
    </source>
</evidence>
<dbReference type="PANTHER" id="PTHR47381">
    <property type="entry name" value="ALPHA/BETA-HYDROLASES SUPERFAMILY PROTEIN"/>
    <property type="match status" value="1"/>
</dbReference>
<evidence type="ECO:0000313" key="3">
    <source>
        <dbReference type="Proteomes" id="UP000319731"/>
    </source>
</evidence>
<evidence type="ECO:0000259" key="1">
    <source>
        <dbReference type="Pfam" id="PF00326"/>
    </source>
</evidence>
<name>A0A507C1N4_9FUNG</name>
<dbReference type="PANTHER" id="PTHR47381:SF3">
    <property type="entry name" value="ALPHA_BETA-HYDROLASES SUPERFAMILY PROTEIN"/>
    <property type="match status" value="1"/>
</dbReference>
<dbReference type="STRING" id="1806994.A0A507C1N4"/>
<dbReference type="RefSeq" id="XP_031024343.1">
    <property type="nucleotide sequence ID" value="XM_031169624.1"/>
</dbReference>
<gene>
    <name evidence="2" type="ORF">SmJEL517_g03696</name>
</gene>